<keyword evidence="4" id="KW-1133">Transmembrane helix</keyword>
<keyword evidence="4" id="KW-0472">Membrane</keyword>
<dbReference type="GO" id="GO:0000160">
    <property type="term" value="P:phosphorelay signal transduction system"/>
    <property type="evidence" value="ECO:0007669"/>
    <property type="project" value="InterPro"/>
</dbReference>
<dbReference type="SMART" id="SM00862">
    <property type="entry name" value="Trans_reg_C"/>
    <property type="match status" value="1"/>
</dbReference>
<proteinExistence type="inferred from homology"/>
<comment type="caution">
    <text evidence="6">The sequence shown here is derived from an EMBL/GenBank/DDBJ whole genome shotgun (WGS) entry which is preliminary data.</text>
</comment>
<dbReference type="Gene3D" id="1.10.10.10">
    <property type="entry name" value="Winged helix-like DNA-binding domain superfamily/Winged helix DNA-binding domain"/>
    <property type="match status" value="1"/>
</dbReference>
<dbReference type="RefSeq" id="WP_182529701.1">
    <property type="nucleotide sequence ID" value="NZ_JACGXL010000001.1"/>
</dbReference>
<dbReference type="InterPro" id="IPR001867">
    <property type="entry name" value="OmpR/PhoB-type_DNA-bd"/>
</dbReference>
<dbReference type="GO" id="GO:0006355">
    <property type="term" value="P:regulation of DNA-templated transcription"/>
    <property type="evidence" value="ECO:0007669"/>
    <property type="project" value="InterPro"/>
</dbReference>
<keyword evidence="4" id="KW-0812">Transmembrane</keyword>
<dbReference type="PROSITE" id="PS51755">
    <property type="entry name" value="OMPR_PHOB"/>
    <property type="match status" value="1"/>
</dbReference>
<organism evidence="6 7">
    <name type="scientific">Dokdonella fugitiva</name>
    <dbReference type="NCBI Taxonomy" id="328517"/>
    <lineage>
        <taxon>Bacteria</taxon>
        <taxon>Pseudomonadati</taxon>
        <taxon>Pseudomonadota</taxon>
        <taxon>Gammaproteobacteria</taxon>
        <taxon>Lysobacterales</taxon>
        <taxon>Rhodanobacteraceae</taxon>
        <taxon>Dokdonella</taxon>
    </lineage>
</organism>
<dbReference type="GO" id="GO:0003677">
    <property type="term" value="F:DNA binding"/>
    <property type="evidence" value="ECO:0007669"/>
    <property type="project" value="UniProtKB-UniRule"/>
</dbReference>
<name>A0A839EQP4_9GAMM</name>
<dbReference type="EMBL" id="JACGXL010000001">
    <property type="protein sequence ID" value="MBA8886637.1"/>
    <property type="molecule type" value="Genomic_DNA"/>
</dbReference>
<dbReference type="Gene3D" id="2.120.10.30">
    <property type="entry name" value="TolB, C-terminal domain"/>
    <property type="match status" value="3"/>
</dbReference>
<dbReference type="InterPro" id="IPR011659">
    <property type="entry name" value="WD40"/>
</dbReference>
<keyword evidence="7" id="KW-1185">Reference proteome</keyword>
<accession>A0A839EQP4</accession>
<protein>
    <submittedName>
        <fullName evidence="6">DNA-binding winged helix-turn-helix (WHTH) protein/Tol biopolymer transport system component</fullName>
    </submittedName>
</protein>
<evidence type="ECO:0000256" key="1">
    <source>
        <dbReference type="ARBA" id="ARBA00009820"/>
    </source>
</evidence>
<dbReference type="PANTHER" id="PTHR36842:SF1">
    <property type="entry name" value="PROTEIN TOLB"/>
    <property type="match status" value="1"/>
</dbReference>
<dbReference type="Pfam" id="PF07676">
    <property type="entry name" value="PD40"/>
    <property type="match status" value="2"/>
</dbReference>
<comment type="similarity">
    <text evidence="1">Belongs to the TolB family.</text>
</comment>
<evidence type="ECO:0000259" key="5">
    <source>
        <dbReference type="PROSITE" id="PS51755"/>
    </source>
</evidence>
<dbReference type="InterPro" id="IPR016032">
    <property type="entry name" value="Sig_transdc_resp-reg_C-effctor"/>
</dbReference>
<feature type="DNA-binding region" description="OmpR/PhoB-type" evidence="3">
    <location>
        <begin position="8"/>
        <end position="106"/>
    </location>
</feature>
<dbReference type="SUPFAM" id="SSF46894">
    <property type="entry name" value="C-terminal effector domain of the bipartite response regulators"/>
    <property type="match status" value="1"/>
</dbReference>
<dbReference type="PANTHER" id="PTHR36842">
    <property type="entry name" value="PROTEIN TOLB HOMOLOG"/>
    <property type="match status" value="1"/>
</dbReference>
<feature type="domain" description="OmpR/PhoB-type" evidence="5">
    <location>
        <begin position="8"/>
        <end position="106"/>
    </location>
</feature>
<gene>
    <name evidence="6" type="ORF">FHW12_000828</name>
</gene>
<feature type="transmembrane region" description="Helical" evidence="4">
    <location>
        <begin position="132"/>
        <end position="151"/>
    </location>
</feature>
<dbReference type="Pfam" id="PF00486">
    <property type="entry name" value="Trans_reg_C"/>
    <property type="match status" value="1"/>
</dbReference>
<evidence type="ECO:0000256" key="2">
    <source>
        <dbReference type="ARBA" id="ARBA00023125"/>
    </source>
</evidence>
<dbReference type="InterPro" id="IPR036388">
    <property type="entry name" value="WH-like_DNA-bd_sf"/>
</dbReference>
<dbReference type="InterPro" id="IPR011042">
    <property type="entry name" value="6-blade_b-propeller_TolB-like"/>
</dbReference>
<sequence>MDDPAPPATAYRFLDWRYEPAHRRLVGATGEIRLKPLLDRLLRRLLDEPDTVLARERLIEEVWTRREVNDEVLSRAIAELRGLLGDDARAPRYVETLSKGGYRWIAPVEHIGATASATNASEPGAQASPRRLGLVAAALAVVALLAAFAAWRHARERAASPAALAVNLLGAHPLASDPRLEYDARFDPAGRVAYVRSANDSDASELVLVDPKSRAERVLWQDASALRHPAPSPDGREIAFTRYTREGCELWSVALVDLQRTRLGDCAASPQGGPEWVDGGDALVLTGAAVDAAHAPGLVLLDRRRGTRRVLTTPDVAEGAHVDARLSPDRTRLVYASRHSGEEQLWQTDWPDLRERRALLKRTEPAYGHAFEPDGDALWVAGDLTLYRALHRLRAGRGPELIGGRGALSIDLAPDGAAVWSEANYDADVWLRASADAPWIAIARSNRYESQPEFSADGARIALISNRNGAESVLVVDRRDGHVRPLALDPAFRWVRPTWSMRGDALVITAYEERRTRLYRYPLDGDVATPIAGVEADAFLGVELADRLVYLGGHGNSRPLMQLRVGAAAGERVGIDAVTTYRASQDWVVWRAQGSTNLHAARWSAPGAVREIASDDDGEAFTITRDVVTWLDHGALWRATLPDGIPEKIASDRVPNGNGPSLAASADGALALVTLTSLSIDLMIADAALPAASR</sequence>
<dbReference type="Proteomes" id="UP000550401">
    <property type="component" value="Unassembled WGS sequence"/>
</dbReference>
<evidence type="ECO:0000256" key="4">
    <source>
        <dbReference type="SAM" id="Phobius"/>
    </source>
</evidence>
<dbReference type="AlphaFoldDB" id="A0A839EQP4"/>
<evidence type="ECO:0000313" key="7">
    <source>
        <dbReference type="Proteomes" id="UP000550401"/>
    </source>
</evidence>
<dbReference type="SUPFAM" id="SSF82171">
    <property type="entry name" value="DPP6 N-terminal domain-like"/>
    <property type="match status" value="1"/>
</dbReference>
<reference evidence="6 7" key="1">
    <citation type="submission" date="2020-07" db="EMBL/GenBank/DDBJ databases">
        <title>Genomic Encyclopedia of Type Strains, Phase IV (KMG-V): Genome sequencing to study the core and pangenomes of soil and plant-associated prokaryotes.</title>
        <authorList>
            <person name="Whitman W."/>
        </authorList>
    </citation>
    <scope>NUCLEOTIDE SEQUENCE [LARGE SCALE GENOMIC DNA]</scope>
    <source>
        <strain evidence="6 7">RH2WT43</strain>
    </source>
</reference>
<keyword evidence="2 3" id="KW-0238">DNA-binding</keyword>
<evidence type="ECO:0000313" key="6">
    <source>
        <dbReference type="EMBL" id="MBA8886637.1"/>
    </source>
</evidence>
<evidence type="ECO:0000256" key="3">
    <source>
        <dbReference type="PROSITE-ProRule" id="PRU01091"/>
    </source>
</evidence>